<proteinExistence type="predicted"/>
<dbReference type="RefSeq" id="WP_148753539.1">
    <property type="nucleotide sequence ID" value="NZ_VSSR01000042.1"/>
</dbReference>
<feature type="region of interest" description="Disordered" evidence="1">
    <location>
        <begin position="66"/>
        <end position="88"/>
    </location>
</feature>
<evidence type="ECO:0000313" key="2">
    <source>
        <dbReference type="EMBL" id="TYL80156.1"/>
    </source>
</evidence>
<comment type="caution">
    <text evidence="2">The sequence shown here is derived from an EMBL/GenBank/DDBJ whole genome shotgun (WGS) entry which is preliminary data.</text>
</comment>
<accession>A0A5S4WCX5</accession>
<dbReference type="Proteomes" id="UP000324853">
    <property type="component" value="Unassembled WGS sequence"/>
</dbReference>
<dbReference type="PROSITE" id="PS51257">
    <property type="entry name" value="PROKAR_LIPOPROTEIN"/>
    <property type="match status" value="1"/>
</dbReference>
<name>A0A5S4WCX5_9BRAD</name>
<dbReference type="EMBL" id="VSSR01000042">
    <property type="protein sequence ID" value="TYL80156.1"/>
    <property type="molecule type" value="Genomic_DNA"/>
</dbReference>
<evidence type="ECO:0000256" key="1">
    <source>
        <dbReference type="SAM" id="MobiDB-lite"/>
    </source>
</evidence>
<gene>
    <name evidence="2" type="ORF">FXB38_24625</name>
</gene>
<dbReference type="OrthoDB" id="8243490at2"/>
<reference evidence="2 3" key="1">
    <citation type="submission" date="2019-08" db="EMBL/GenBank/DDBJ databases">
        <title>Bradyrhizobium hipponensis sp. nov., a rhizobium isolated from a Lupinus angustifolius root nodule in Tunisia.</title>
        <authorList>
            <person name="Off K."/>
            <person name="Rejili M."/>
            <person name="Mars M."/>
            <person name="Brachmann A."/>
            <person name="Marin M."/>
        </authorList>
    </citation>
    <scope>NUCLEOTIDE SEQUENCE [LARGE SCALE GENOMIC DNA]</scope>
    <source>
        <strain evidence="2 3">CTAW11</strain>
    </source>
</reference>
<keyword evidence="3" id="KW-1185">Reference proteome</keyword>
<evidence type="ECO:0000313" key="3">
    <source>
        <dbReference type="Proteomes" id="UP000324853"/>
    </source>
</evidence>
<organism evidence="2 3">
    <name type="scientific">Bradyrhizobium cytisi</name>
    <dbReference type="NCBI Taxonomy" id="515489"/>
    <lineage>
        <taxon>Bacteria</taxon>
        <taxon>Pseudomonadati</taxon>
        <taxon>Pseudomonadota</taxon>
        <taxon>Alphaproteobacteria</taxon>
        <taxon>Hyphomicrobiales</taxon>
        <taxon>Nitrobacteraceae</taxon>
        <taxon>Bradyrhizobium</taxon>
    </lineage>
</organism>
<protein>
    <submittedName>
        <fullName evidence="2">Uncharacterized protein</fullName>
    </submittedName>
</protein>
<sequence>MIAAKILISIALVFIALSLACAMTLGRRQRHPSAKPSFGYTREQLVALTSRAHVRAAADPMDLRRPLSFSSARSPSAGEADGGGLVQPGLSAVRSFSVIRGGRDG</sequence>
<dbReference type="AlphaFoldDB" id="A0A5S4WCX5"/>